<evidence type="ECO:0000313" key="11">
    <source>
        <dbReference type="Proteomes" id="UP001139308"/>
    </source>
</evidence>
<dbReference type="GO" id="GO:0008270">
    <property type="term" value="F:zinc ion binding"/>
    <property type="evidence" value="ECO:0007669"/>
    <property type="project" value="TreeGrafter"/>
</dbReference>
<keyword evidence="2" id="KW-0678">Repressor</keyword>
<dbReference type="SUPFAM" id="SSF46785">
    <property type="entry name" value="Winged helix' DNA-binding domain"/>
    <property type="match status" value="1"/>
</dbReference>
<evidence type="ECO:0000256" key="9">
    <source>
        <dbReference type="SAM" id="MobiDB-lite"/>
    </source>
</evidence>
<feature type="compositionally biased region" description="Low complexity" evidence="9">
    <location>
        <begin position="207"/>
        <end position="220"/>
    </location>
</feature>
<evidence type="ECO:0000313" key="10">
    <source>
        <dbReference type="EMBL" id="MCG5077758.1"/>
    </source>
</evidence>
<sequence length="238" mass="24949">MKTAKPSPDTPAPHGHAHDRDHAHEAHDHRHGEGGANGVAGAHGAPGMSASGASLESALVMAEAYCRERGEKLTPIRRKVLELLLTSGRATKAYSLLDEMRQIHPGSAPPTVYRALDFLLSAGLVHRIESINAFAVCHDLTQCQHGILVVCQQCGNVTELHEPKLRQALVAQIEAAGYRLSGDGIELKGVCAQCQAIQAREETQESQAAQADNAAGQQAGQAGGAEGTQTAAKAAAQP</sequence>
<keyword evidence="8" id="KW-0408">Iron</keyword>
<feature type="compositionally biased region" description="Low complexity" evidence="9">
    <location>
        <begin position="227"/>
        <end position="238"/>
    </location>
</feature>
<dbReference type="GO" id="GO:0045892">
    <property type="term" value="P:negative regulation of DNA-templated transcription"/>
    <property type="evidence" value="ECO:0007669"/>
    <property type="project" value="TreeGrafter"/>
</dbReference>
<proteinExistence type="inferred from homology"/>
<dbReference type="Gene3D" id="1.10.10.10">
    <property type="entry name" value="Winged helix-like DNA-binding domain superfamily/Winged helix DNA-binding domain"/>
    <property type="match status" value="1"/>
</dbReference>
<dbReference type="Proteomes" id="UP001139308">
    <property type="component" value="Unassembled WGS sequence"/>
</dbReference>
<feature type="binding site" evidence="7">
    <location>
        <position position="154"/>
    </location>
    <ligand>
        <name>Zn(2+)</name>
        <dbReference type="ChEBI" id="CHEBI:29105"/>
    </ligand>
</feature>
<dbReference type="PANTHER" id="PTHR33202:SF6">
    <property type="entry name" value="ZINC UPTAKE REGULATION PROTEIN"/>
    <property type="match status" value="1"/>
</dbReference>
<dbReference type="Pfam" id="PF01475">
    <property type="entry name" value="FUR"/>
    <property type="match status" value="1"/>
</dbReference>
<dbReference type="GO" id="GO:0005829">
    <property type="term" value="C:cytosol"/>
    <property type="evidence" value="ECO:0007669"/>
    <property type="project" value="TreeGrafter"/>
</dbReference>
<feature type="binding site" evidence="8">
    <location>
        <position position="145"/>
    </location>
    <ligand>
        <name>Fe cation</name>
        <dbReference type="ChEBI" id="CHEBI:24875"/>
    </ligand>
</feature>
<feature type="region of interest" description="Disordered" evidence="9">
    <location>
        <begin position="202"/>
        <end position="238"/>
    </location>
</feature>
<evidence type="ECO:0000256" key="3">
    <source>
        <dbReference type="ARBA" id="ARBA00022833"/>
    </source>
</evidence>
<dbReference type="GO" id="GO:0000976">
    <property type="term" value="F:transcription cis-regulatory region binding"/>
    <property type="evidence" value="ECO:0007669"/>
    <property type="project" value="TreeGrafter"/>
</dbReference>
<reference evidence="10" key="1">
    <citation type="submission" date="2022-01" db="EMBL/GenBank/DDBJ databases">
        <title>Genome sequence and assembly of Parabukholderia sp. RG36.</title>
        <authorList>
            <person name="Chhetri G."/>
        </authorList>
    </citation>
    <scope>NUCLEOTIDE SEQUENCE</scope>
    <source>
        <strain evidence="10">RG36</strain>
    </source>
</reference>
<protein>
    <submittedName>
        <fullName evidence="10">Transcriptional repressor</fullName>
    </submittedName>
</protein>
<keyword evidence="3 7" id="KW-0862">Zinc</keyword>
<feature type="binding site" evidence="7">
    <location>
        <position position="194"/>
    </location>
    <ligand>
        <name>Zn(2+)</name>
        <dbReference type="ChEBI" id="CHEBI:29105"/>
    </ligand>
</feature>
<dbReference type="Gene3D" id="3.30.1490.190">
    <property type="match status" value="1"/>
</dbReference>
<dbReference type="InterPro" id="IPR036390">
    <property type="entry name" value="WH_DNA-bd_sf"/>
</dbReference>
<dbReference type="RefSeq" id="WP_238467655.1">
    <property type="nucleotide sequence ID" value="NZ_JAKLJA010000041.1"/>
</dbReference>
<name>A0A9X1ULU2_9BURK</name>
<evidence type="ECO:0000256" key="5">
    <source>
        <dbReference type="ARBA" id="ARBA00023125"/>
    </source>
</evidence>
<comment type="cofactor">
    <cofactor evidence="7">
        <name>Zn(2+)</name>
        <dbReference type="ChEBI" id="CHEBI:29105"/>
    </cofactor>
    <text evidence="7">Binds 1 zinc ion per subunit.</text>
</comment>
<accession>A0A9X1ULU2</accession>
<dbReference type="EMBL" id="JAKLJA010000041">
    <property type="protein sequence ID" value="MCG5077758.1"/>
    <property type="molecule type" value="Genomic_DNA"/>
</dbReference>
<evidence type="ECO:0000256" key="4">
    <source>
        <dbReference type="ARBA" id="ARBA00023015"/>
    </source>
</evidence>
<gene>
    <name evidence="10" type="ORF">L5014_31190</name>
</gene>
<dbReference type="PANTHER" id="PTHR33202">
    <property type="entry name" value="ZINC UPTAKE REGULATION PROTEIN"/>
    <property type="match status" value="1"/>
</dbReference>
<feature type="compositionally biased region" description="Basic and acidic residues" evidence="9">
    <location>
        <begin position="16"/>
        <end position="33"/>
    </location>
</feature>
<evidence type="ECO:0000256" key="6">
    <source>
        <dbReference type="ARBA" id="ARBA00023163"/>
    </source>
</evidence>
<keyword evidence="6" id="KW-0804">Transcription</keyword>
<dbReference type="GO" id="GO:1900376">
    <property type="term" value="P:regulation of secondary metabolite biosynthetic process"/>
    <property type="evidence" value="ECO:0007669"/>
    <property type="project" value="TreeGrafter"/>
</dbReference>
<keyword evidence="11" id="KW-1185">Reference proteome</keyword>
<feature type="binding site" evidence="7">
    <location>
        <position position="191"/>
    </location>
    <ligand>
        <name>Zn(2+)</name>
        <dbReference type="ChEBI" id="CHEBI:29105"/>
    </ligand>
</feature>
<feature type="region of interest" description="Disordered" evidence="9">
    <location>
        <begin position="1"/>
        <end position="48"/>
    </location>
</feature>
<comment type="cofactor">
    <cofactor evidence="8">
        <name>Mn(2+)</name>
        <dbReference type="ChEBI" id="CHEBI:29035"/>
    </cofactor>
    <cofactor evidence="8">
        <name>Fe(2+)</name>
        <dbReference type="ChEBI" id="CHEBI:29033"/>
    </cofactor>
    <text evidence="8">Binds 1 Mn(2+) or Fe(2+) ion per subunit.</text>
</comment>
<feature type="binding site" evidence="7">
    <location>
        <position position="151"/>
    </location>
    <ligand>
        <name>Zn(2+)</name>
        <dbReference type="ChEBI" id="CHEBI:29105"/>
    </ligand>
</feature>
<evidence type="ECO:0000256" key="7">
    <source>
        <dbReference type="PIRSR" id="PIRSR602481-1"/>
    </source>
</evidence>
<comment type="caution">
    <text evidence="10">The sequence shown here is derived from an EMBL/GenBank/DDBJ whole genome shotgun (WGS) entry which is preliminary data.</text>
</comment>
<organism evidence="10 11">
    <name type="scientific">Paraburkholderia tagetis</name>
    <dbReference type="NCBI Taxonomy" id="2913261"/>
    <lineage>
        <taxon>Bacteria</taxon>
        <taxon>Pseudomonadati</taxon>
        <taxon>Pseudomonadota</taxon>
        <taxon>Betaproteobacteria</taxon>
        <taxon>Burkholderiales</taxon>
        <taxon>Burkholderiaceae</taxon>
        <taxon>Paraburkholderia</taxon>
    </lineage>
</organism>
<evidence type="ECO:0000256" key="2">
    <source>
        <dbReference type="ARBA" id="ARBA00022491"/>
    </source>
</evidence>
<evidence type="ECO:0000256" key="8">
    <source>
        <dbReference type="PIRSR" id="PIRSR602481-2"/>
    </source>
</evidence>
<dbReference type="InterPro" id="IPR036388">
    <property type="entry name" value="WH-like_DNA-bd_sf"/>
</dbReference>
<keyword evidence="7" id="KW-0479">Metal-binding</keyword>
<keyword evidence="5" id="KW-0238">DNA-binding</keyword>
<dbReference type="InterPro" id="IPR043135">
    <property type="entry name" value="Fur_C"/>
</dbReference>
<keyword evidence="4" id="KW-0805">Transcription regulation</keyword>
<dbReference type="CDD" id="cd07153">
    <property type="entry name" value="Fur_like"/>
    <property type="match status" value="1"/>
</dbReference>
<dbReference type="AlphaFoldDB" id="A0A9X1ULU2"/>
<dbReference type="InterPro" id="IPR002481">
    <property type="entry name" value="FUR"/>
</dbReference>
<evidence type="ECO:0000256" key="1">
    <source>
        <dbReference type="ARBA" id="ARBA00007957"/>
    </source>
</evidence>
<comment type="similarity">
    <text evidence="1">Belongs to the Fur family.</text>
</comment>
<dbReference type="GO" id="GO:0003700">
    <property type="term" value="F:DNA-binding transcription factor activity"/>
    <property type="evidence" value="ECO:0007669"/>
    <property type="project" value="InterPro"/>
</dbReference>